<feature type="DNA-binding region" description="H-T-H motif" evidence="5">
    <location>
        <begin position="51"/>
        <end position="70"/>
    </location>
</feature>
<dbReference type="InterPro" id="IPR001647">
    <property type="entry name" value="HTH_TetR"/>
</dbReference>
<keyword evidence="2" id="KW-0805">Transcription regulation</keyword>
<dbReference type="EMBL" id="AYZQ01000002">
    <property type="protein sequence ID" value="KRM71963.1"/>
    <property type="molecule type" value="Genomic_DNA"/>
</dbReference>
<proteinExistence type="predicted"/>
<keyword evidence="3 5" id="KW-0238">DNA-binding</keyword>
<keyword evidence="1" id="KW-0678">Repressor</keyword>
<evidence type="ECO:0000256" key="2">
    <source>
        <dbReference type="ARBA" id="ARBA00023015"/>
    </source>
</evidence>
<dbReference type="PROSITE" id="PS50977">
    <property type="entry name" value="HTH_TETR_2"/>
    <property type="match status" value="1"/>
</dbReference>
<evidence type="ECO:0000256" key="3">
    <source>
        <dbReference type="ARBA" id="ARBA00023125"/>
    </source>
</evidence>
<dbReference type="InterPro" id="IPR050109">
    <property type="entry name" value="HTH-type_TetR-like_transc_reg"/>
</dbReference>
<organism evidence="7 8">
    <name type="scientific">Lacticaseibacillus brantae DSM 23927</name>
    <dbReference type="NCBI Taxonomy" id="1423727"/>
    <lineage>
        <taxon>Bacteria</taxon>
        <taxon>Bacillati</taxon>
        <taxon>Bacillota</taxon>
        <taxon>Bacilli</taxon>
        <taxon>Lactobacillales</taxon>
        <taxon>Lactobacillaceae</taxon>
        <taxon>Lacticaseibacillus</taxon>
    </lineage>
</organism>
<dbReference type="Proteomes" id="UP000051672">
    <property type="component" value="Unassembled WGS sequence"/>
</dbReference>
<evidence type="ECO:0000313" key="8">
    <source>
        <dbReference type="Proteomes" id="UP000051672"/>
    </source>
</evidence>
<name>A0A0R2B699_9LACO</name>
<dbReference type="PRINTS" id="PR00455">
    <property type="entry name" value="HTHTETR"/>
</dbReference>
<dbReference type="GO" id="GO:0003700">
    <property type="term" value="F:DNA-binding transcription factor activity"/>
    <property type="evidence" value="ECO:0007669"/>
    <property type="project" value="TreeGrafter"/>
</dbReference>
<evidence type="ECO:0000256" key="4">
    <source>
        <dbReference type="ARBA" id="ARBA00023163"/>
    </source>
</evidence>
<dbReference type="PATRIC" id="fig|1423727.3.peg.949"/>
<reference evidence="7 8" key="1">
    <citation type="journal article" date="2015" name="Genome Announc.">
        <title>Expanding the biotechnology potential of lactobacilli through comparative genomics of 213 strains and associated genera.</title>
        <authorList>
            <person name="Sun Z."/>
            <person name="Harris H.M."/>
            <person name="McCann A."/>
            <person name="Guo C."/>
            <person name="Argimon S."/>
            <person name="Zhang W."/>
            <person name="Yang X."/>
            <person name="Jeffery I.B."/>
            <person name="Cooney J.C."/>
            <person name="Kagawa T.F."/>
            <person name="Liu W."/>
            <person name="Song Y."/>
            <person name="Salvetti E."/>
            <person name="Wrobel A."/>
            <person name="Rasinkangas P."/>
            <person name="Parkhill J."/>
            <person name="Rea M.C."/>
            <person name="O'Sullivan O."/>
            <person name="Ritari J."/>
            <person name="Douillard F.P."/>
            <person name="Paul Ross R."/>
            <person name="Yang R."/>
            <person name="Briner A.E."/>
            <person name="Felis G.E."/>
            <person name="de Vos W.M."/>
            <person name="Barrangou R."/>
            <person name="Klaenhammer T.R."/>
            <person name="Caufield P.W."/>
            <person name="Cui Y."/>
            <person name="Zhang H."/>
            <person name="O'Toole P.W."/>
        </authorList>
    </citation>
    <scope>NUCLEOTIDE SEQUENCE [LARGE SCALE GENOMIC DNA]</scope>
    <source>
        <strain evidence="7 8">DSM 23927</strain>
    </source>
</reference>
<protein>
    <recommendedName>
        <fullName evidence="6">HTH tetR-type domain-containing protein</fullName>
    </recommendedName>
</protein>
<dbReference type="Pfam" id="PF00440">
    <property type="entry name" value="TetR_N"/>
    <property type="match status" value="1"/>
</dbReference>
<dbReference type="PANTHER" id="PTHR30055:SF175">
    <property type="entry name" value="HTH-TYPE TRANSCRIPTIONAL REPRESSOR KSTR2"/>
    <property type="match status" value="1"/>
</dbReference>
<keyword evidence="8" id="KW-1185">Reference proteome</keyword>
<gene>
    <name evidence="7" type="ORF">FC34_GL000943</name>
</gene>
<dbReference type="SUPFAM" id="SSF46689">
    <property type="entry name" value="Homeodomain-like"/>
    <property type="match status" value="1"/>
</dbReference>
<dbReference type="AlphaFoldDB" id="A0A0R2B699"/>
<accession>A0A0R2B699</accession>
<dbReference type="Gene3D" id="1.10.357.10">
    <property type="entry name" value="Tetracycline Repressor, domain 2"/>
    <property type="match status" value="1"/>
</dbReference>
<feature type="domain" description="HTH tetR-type" evidence="6">
    <location>
        <begin position="28"/>
        <end position="88"/>
    </location>
</feature>
<evidence type="ECO:0000256" key="1">
    <source>
        <dbReference type="ARBA" id="ARBA00022491"/>
    </source>
</evidence>
<keyword evidence="4" id="KW-0804">Transcription</keyword>
<evidence type="ECO:0000256" key="5">
    <source>
        <dbReference type="PROSITE-ProRule" id="PRU00335"/>
    </source>
</evidence>
<evidence type="ECO:0000313" key="7">
    <source>
        <dbReference type="EMBL" id="KRM71963.1"/>
    </source>
</evidence>
<dbReference type="PANTHER" id="PTHR30055">
    <property type="entry name" value="HTH-TYPE TRANSCRIPTIONAL REGULATOR RUTR"/>
    <property type="match status" value="1"/>
</dbReference>
<dbReference type="InterPro" id="IPR009057">
    <property type="entry name" value="Homeodomain-like_sf"/>
</dbReference>
<dbReference type="GO" id="GO:0000976">
    <property type="term" value="F:transcription cis-regulatory region binding"/>
    <property type="evidence" value="ECO:0007669"/>
    <property type="project" value="TreeGrafter"/>
</dbReference>
<evidence type="ECO:0000259" key="6">
    <source>
        <dbReference type="PROSITE" id="PS50977"/>
    </source>
</evidence>
<comment type="caution">
    <text evidence="7">The sequence shown here is derived from an EMBL/GenBank/DDBJ whole genome shotgun (WGS) entry which is preliminary data.</text>
</comment>
<dbReference type="STRING" id="1423727.FC34_GL000943"/>
<dbReference type="Gene3D" id="1.10.10.60">
    <property type="entry name" value="Homeodomain-like"/>
    <property type="match status" value="1"/>
</dbReference>
<sequence>MDSLNYIYRKVHFILGSDLVATQAQRKAQKRAHILDVADRLFRQEGVKAVKVTDIAKAAGVSQVTIFNYFGTKLNLAHEVVVKETVDGYEEYEQLLDDPTLSFEEKAREMIRRESQTARQLHPDFVAFLVDDYQGKHGNFDSVTAYNDGRDDFWQKFLKLGRAEGQIRPEVSDAAIMAFTTMLINYIQSRPAGEEYQQPVELSSGLSEIFFHGMLKN</sequence>